<gene>
    <name evidence="2" type="ORF">EYF80_008511</name>
</gene>
<dbReference type="Proteomes" id="UP000314294">
    <property type="component" value="Unassembled WGS sequence"/>
</dbReference>
<name>A0A4Z2ITV6_9TELE</name>
<dbReference type="AlphaFoldDB" id="A0A4Z2ITV6"/>
<protein>
    <submittedName>
        <fullName evidence="2">Uncharacterized protein</fullName>
    </submittedName>
</protein>
<organism evidence="2 3">
    <name type="scientific">Liparis tanakae</name>
    <name type="common">Tanaka's snailfish</name>
    <dbReference type="NCBI Taxonomy" id="230148"/>
    <lineage>
        <taxon>Eukaryota</taxon>
        <taxon>Metazoa</taxon>
        <taxon>Chordata</taxon>
        <taxon>Craniata</taxon>
        <taxon>Vertebrata</taxon>
        <taxon>Euteleostomi</taxon>
        <taxon>Actinopterygii</taxon>
        <taxon>Neopterygii</taxon>
        <taxon>Teleostei</taxon>
        <taxon>Neoteleostei</taxon>
        <taxon>Acanthomorphata</taxon>
        <taxon>Eupercaria</taxon>
        <taxon>Perciformes</taxon>
        <taxon>Cottioidei</taxon>
        <taxon>Cottales</taxon>
        <taxon>Liparidae</taxon>
        <taxon>Liparis</taxon>
    </lineage>
</organism>
<comment type="caution">
    <text evidence="2">The sequence shown here is derived from an EMBL/GenBank/DDBJ whole genome shotgun (WGS) entry which is preliminary data.</text>
</comment>
<evidence type="ECO:0000313" key="3">
    <source>
        <dbReference type="Proteomes" id="UP000314294"/>
    </source>
</evidence>
<keyword evidence="3" id="KW-1185">Reference proteome</keyword>
<accession>A0A4Z2ITV6</accession>
<proteinExistence type="predicted"/>
<feature type="region of interest" description="Disordered" evidence="1">
    <location>
        <begin position="160"/>
        <end position="184"/>
    </location>
</feature>
<reference evidence="2 3" key="1">
    <citation type="submission" date="2019-03" db="EMBL/GenBank/DDBJ databases">
        <title>First draft genome of Liparis tanakae, snailfish: a comprehensive survey of snailfish specific genes.</title>
        <authorList>
            <person name="Kim W."/>
            <person name="Song I."/>
            <person name="Jeong J.-H."/>
            <person name="Kim D."/>
            <person name="Kim S."/>
            <person name="Ryu S."/>
            <person name="Song J.Y."/>
            <person name="Lee S.K."/>
        </authorList>
    </citation>
    <scope>NUCLEOTIDE SEQUENCE [LARGE SCALE GENOMIC DNA]</scope>
    <source>
        <tissue evidence="2">Muscle</tissue>
    </source>
</reference>
<dbReference type="EMBL" id="SRLO01000048">
    <property type="protein sequence ID" value="TNN81177.1"/>
    <property type="molecule type" value="Genomic_DNA"/>
</dbReference>
<sequence length="206" mass="22791">MKLSLLMDLVHSSVLGGSRLGLRRSSPERVVLEMTVMGLCRESAWLFSVLGPLSRVLLVESVMLKGCPFAGLASCSFPSLVVVEILLESGPSLTCPSLLSSSLSSSLSQKSAKVHFRVVFHLFLRLQSLHRPEVGGRSLVPQRREVEPGLRGSHQLVHDRLSQGARQREGAAVRESQSREERRLVTQHCTHGKFRTPRSLRSMTTK</sequence>
<evidence type="ECO:0000256" key="1">
    <source>
        <dbReference type="SAM" id="MobiDB-lite"/>
    </source>
</evidence>
<evidence type="ECO:0000313" key="2">
    <source>
        <dbReference type="EMBL" id="TNN81177.1"/>
    </source>
</evidence>